<feature type="region of interest" description="Disordered" evidence="3">
    <location>
        <begin position="1052"/>
        <end position="1076"/>
    </location>
</feature>
<dbReference type="InterPro" id="IPR001584">
    <property type="entry name" value="Integrase_cat-core"/>
</dbReference>
<evidence type="ECO:0000256" key="1">
    <source>
        <dbReference type="ARBA" id="ARBA00022723"/>
    </source>
</evidence>
<dbReference type="GO" id="GO:0015074">
    <property type="term" value="P:DNA integration"/>
    <property type="evidence" value="ECO:0007669"/>
    <property type="project" value="InterPro"/>
</dbReference>
<sequence length="1400" mass="159705">MVEMCLCDVDRMAAMGMWFDCMAVIRIGYNLGKCCHIVSMGCRMMVVHFLEILDHFIINTKTSTLAAQTNIQRVVLPRSCLAAVMCKQAALIPPSYTGNFMPSKPDLILADMDEYVVSESVTSVPAVATNKAKTKIDGGYVDFEGDPKGGKITGKGKISIDTECVVLSPNFKLLDESQILLRVPRKNNMYSIDLKNVAPLGCLTCLFVNAILYESNLWHRRLGHINFKTMNKLVKGNLVRGLPSKFFEKEHTCVACQKGKKHKASCKTKNISSINQPLQMLHMDLFDLTFVKSLMKRMYCLVFTDNFSRFSWVFFLATKDQTSGTLKAFITGLENQMDHKVKIIRCDNRTEFKNKEMNLFYEKQGSGPTWPFDIDTLTKSMNYKPVFAGNQSNGSAGVKRVPDKDYILLSLWTQDPLFYYSSKDSPGDGCKPSGEEETKDAEDPIMKIMSPTANTASTKDNAVDENILYGFARIEAIRLFLAYASFKDFIVYQMDVKSAFLYGKIEEEVYVCQPLEFEDPEFPDRVYKVEKALYGLHQAPRTWKEMRTEFEKMMHKKFQMSSIGELTFFLGLFSTVKTASTPIETSKPLLKDENTKDVDVHLYRSMIGSLMYLTSLRPDIMFDTRNPQQEVVNFLGVVSNSTTEAEYVAAANCCGQIIDFLNANPINNALTVNPTIYTLCIEQFWVTAKAKNINGEAQIHAKVDGKNVIISKETIRRDLKFKDEGGVDCLSNEVSFEQLPLMGKQKPKRTRRKDTELPQTSVSTEVVADEAVYEEMYDSVEKAATTVTGLDTTQAKEISSFKRRVKRLENKKMSRTHRIKRLYKVGLSIRVESFVEEQSLDEEDASKQGRNIADIDADAETTLVDETAKDQGSKPKIRGIVIRDHEELSKSKTTTSPTSVADSIRPKAKGIVMQEPSEATTATTLIPTHVKDKGKGKMVKPEMPLKKKAQIEKALEANIAEWDDVQAMMDADYELAVRKRHFAKLKIAEKKRKPPTKAQKRNQMCAYLKNTVGFTHNPLKNKIFDEIQKDFDRTMSWINSFMDTKVVKDKAEGSEIRAQESSKRAGEDLQKEFSKKQKVDDDQEAVELKRCLEIVPDDEDDVTIDATPLSSKSPTIIDYKIHKEGRKTYFQIIRADGSSQMYYTFSKMLKNFNKEDLKNTTYYLLVENMYPLINYTLTQMWNDVRLQVDYEVEMASDLLKLVNMDNPNIKMEEYIRLEEEKAHRISFDESDDEDYKVVFDKNSFSYKITYVNDLKKDSKNDTDKVNMPSFLSPEPVVSYFDDLDYFKDFEKEFTAIVYNDALTSKLDLLTEPTISPQHINKFNLKDEASLLECDKEKQNILNFNDLFPFNVIYPNDSKLNKDNDDDKVDIEPSSRDLSVKLLLDVINTDDGSYAQRSNKY</sequence>
<proteinExistence type="predicted"/>
<organism evidence="5">
    <name type="scientific">Tanacetum cinerariifolium</name>
    <name type="common">Dalmatian daisy</name>
    <name type="synonym">Chrysanthemum cinerariifolium</name>
    <dbReference type="NCBI Taxonomy" id="118510"/>
    <lineage>
        <taxon>Eukaryota</taxon>
        <taxon>Viridiplantae</taxon>
        <taxon>Streptophyta</taxon>
        <taxon>Embryophyta</taxon>
        <taxon>Tracheophyta</taxon>
        <taxon>Spermatophyta</taxon>
        <taxon>Magnoliopsida</taxon>
        <taxon>eudicotyledons</taxon>
        <taxon>Gunneridae</taxon>
        <taxon>Pentapetalae</taxon>
        <taxon>asterids</taxon>
        <taxon>campanulids</taxon>
        <taxon>Asterales</taxon>
        <taxon>Asteraceae</taxon>
        <taxon>Asteroideae</taxon>
        <taxon>Anthemideae</taxon>
        <taxon>Anthemidinae</taxon>
        <taxon>Tanacetum</taxon>
    </lineage>
</organism>
<dbReference type="GO" id="GO:0016787">
    <property type="term" value="F:hydrolase activity"/>
    <property type="evidence" value="ECO:0007669"/>
    <property type="project" value="UniProtKB-KW"/>
</dbReference>
<dbReference type="EMBL" id="BKCJ010009973">
    <property type="protein sequence ID" value="GEU89479.1"/>
    <property type="molecule type" value="Genomic_DNA"/>
</dbReference>
<feature type="domain" description="Integrase catalytic" evidence="4">
    <location>
        <begin position="273"/>
        <end position="365"/>
    </location>
</feature>
<name>A0A6L2NVU7_TANCI</name>
<protein>
    <submittedName>
        <fullName evidence="5">Putative ribonuclease H-like domain-containing protein</fullName>
    </submittedName>
</protein>
<dbReference type="PANTHER" id="PTHR42648">
    <property type="entry name" value="TRANSPOSASE, PUTATIVE-RELATED"/>
    <property type="match status" value="1"/>
</dbReference>
<keyword evidence="1" id="KW-0479">Metal-binding</keyword>
<dbReference type="InterPro" id="IPR013103">
    <property type="entry name" value="RVT_2"/>
</dbReference>
<gene>
    <name evidence="5" type="ORF">Tci_061457</name>
</gene>
<dbReference type="GO" id="GO:0046872">
    <property type="term" value="F:metal ion binding"/>
    <property type="evidence" value="ECO:0007669"/>
    <property type="project" value="UniProtKB-KW"/>
</dbReference>
<keyword evidence="2" id="KW-0378">Hydrolase</keyword>
<dbReference type="GO" id="GO:0003676">
    <property type="term" value="F:nucleic acid binding"/>
    <property type="evidence" value="ECO:0007669"/>
    <property type="project" value="InterPro"/>
</dbReference>
<dbReference type="InterPro" id="IPR025724">
    <property type="entry name" value="GAG-pre-integrase_dom"/>
</dbReference>
<evidence type="ECO:0000256" key="2">
    <source>
        <dbReference type="ARBA" id="ARBA00022801"/>
    </source>
</evidence>
<dbReference type="Pfam" id="PF07727">
    <property type="entry name" value="RVT_2"/>
    <property type="match status" value="1"/>
</dbReference>
<dbReference type="PANTHER" id="PTHR42648:SF32">
    <property type="entry name" value="RIBONUCLEASE H-LIKE DOMAIN, GAG-PRE-INTEGRASE DOMAIN PROTEIN-RELATED"/>
    <property type="match status" value="1"/>
</dbReference>
<comment type="caution">
    <text evidence="5">The sequence shown here is derived from an EMBL/GenBank/DDBJ whole genome shotgun (WGS) entry which is preliminary data.</text>
</comment>
<evidence type="ECO:0000256" key="3">
    <source>
        <dbReference type="SAM" id="MobiDB-lite"/>
    </source>
</evidence>
<evidence type="ECO:0000313" key="5">
    <source>
        <dbReference type="EMBL" id="GEU89479.1"/>
    </source>
</evidence>
<dbReference type="InterPro" id="IPR039537">
    <property type="entry name" value="Retrotran_Ty1/copia-like"/>
</dbReference>
<dbReference type="SUPFAM" id="SSF56672">
    <property type="entry name" value="DNA/RNA polymerases"/>
    <property type="match status" value="1"/>
</dbReference>
<reference evidence="5" key="1">
    <citation type="journal article" date="2019" name="Sci. Rep.">
        <title>Draft genome of Tanacetum cinerariifolium, the natural source of mosquito coil.</title>
        <authorList>
            <person name="Yamashiro T."/>
            <person name="Shiraishi A."/>
            <person name="Satake H."/>
            <person name="Nakayama K."/>
        </authorList>
    </citation>
    <scope>NUCLEOTIDE SEQUENCE</scope>
</reference>
<evidence type="ECO:0000259" key="4">
    <source>
        <dbReference type="PROSITE" id="PS50994"/>
    </source>
</evidence>
<dbReference type="Pfam" id="PF13976">
    <property type="entry name" value="gag_pre-integrs"/>
    <property type="match status" value="1"/>
</dbReference>
<dbReference type="Gene3D" id="3.30.420.10">
    <property type="entry name" value="Ribonuclease H-like superfamily/Ribonuclease H"/>
    <property type="match status" value="1"/>
</dbReference>
<dbReference type="Pfam" id="PF00665">
    <property type="entry name" value="rve"/>
    <property type="match status" value="1"/>
</dbReference>
<dbReference type="InterPro" id="IPR036397">
    <property type="entry name" value="RNaseH_sf"/>
</dbReference>
<dbReference type="InterPro" id="IPR043502">
    <property type="entry name" value="DNA/RNA_pol_sf"/>
</dbReference>
<dbReference type="InterPro" id="IPR012337">
    <property type="entry name" value="RNaseH-like_sf"/>
</dbReference>
<dbReference type="PROSITE" id="PS50994">
    <property type="entry name" value="INTEGRASE"/>
    <property type="match status" value="1"/>
</dbReference>
<dbReference type="SUPFAM" id="SSF53098">
    <property type="entry name" value="Ribonuclease H-like"/>
    <property type="match status" value="1"/>
</dbReference>
<accession>A0A6L2NVU7</accession>